<name>A0A9D4LPZ9_DREPO</name>
<organism evidence="6 7">
    <name type="scientific">Dreissena polymorpha</name>
    <name type="common">Zebra mussel</name>
    <name type="synonym">Mytilus polymorpha</name>
    <dbReference type="NCBI Taxonomy" id="45954"/>
    <lineage>
        <taxon>Eukaryota</taxon>
        <taxon>Metazoa</taxon>
        <taxon>Spiralia</taxon>
        <taxon>Lophotrochozoa</taxon>
        <taxon>Mollusca</taxon>
        <taxon>Bivalvia</taxon>
        <taxon>Autobranchia</taxon>
        <taxon>Heteroconchia</taxon>
        <taxon>Euheterodonta</taxon>
        <taxon>Imparidentia</taxon>
        <taxon>Neoheterodontei</taxon>
        <taxon>Myida</taxon>
        <taxon>Dreissenoidea</taxon>
        <taxon>Dreissenidae</taxon>
        <taxon>Dreissena</taxon>
    </lineage>
</organism>
<evidence type="ECO:0000256" key="2">
    <source>
        <dbReference type="ARBA" id="ARBA00006936"/>
    </source>
</evidence>
<evidence type="ECO:0000256" key="1">
    <source>
        <dbReference type="ARBA" id="ARBA00001964"/>
    </source>
</evidence>
<proteinExistence type="inferred from homology"/>
<comment type="caution">
    <text evidence="6">The sequence shown here is derived from an EMBL/GenBank/DDBJ whole genome shotgun (WGS) entry which is preliminary data.</text>
</comment>
<evidence type="ECO:0000259" key="5">
    <source>
        <dbReference type="Pfam" id="PF16870"/>
    </source>
</evidence>
<dbReference type="AlphaFoldDB" id="A0A9D4LPZ9"/>
<dbReference type="Gene3D" id="3.40.50.11610">
    <property type="entry name" value="Multifunctional 2-oxoglutarate metabolism enzyme, C-terminal domain"/>
    <property type="match status" value="1"/>
</dbReference>
<dbReference type="GO" id="GO:0030976">
    <property type="term" value="F:thiamine pyrophosphate binding"/>
    <property type="evidence" value="ECO:0007669"/>
    <property type="project" value="InterPro"/>
</dbReference>
<dbReference type="GO" id="GO:0004591">
    <property type="term" value="F:oxoglutarate dehydrogenase (succinyl-transferring) activity"/>
    <property type="evidence" value="ECO:0007669"/>
    <property type="project" value="TreeGrafter"/>
</dbReference>
<dbReference type="InterPro" id="IPR042179">
    <property type="entry name" value="KGD_C_sf"/>
</dbReference>
<dbReference type="GO" id="GO:0006099">
    <property type="term" value="P:tricarboxylic acid cycle"/>
    <property type="evidence" value="ECO:0007669"/>
    <property type="project" value="TreeGrafter"/>
</dbReference>
<dbReference type="EMBL" id="JAIWYP010000002">
    <property type="protein sequence ID" value="KAH3861642.1"/>
    <property type="molecule type" value="Genomic_DNA"/>
</dbReference>
<comment type="cofactor">
    <cofactor evidence="1">
        <name>thiamine diphosphate</name>
        <dbReference type="ChEBI" id="CHEBI:58937"/>
    </cofactor>
</comment>
<dbReference type="PANTHER" id="PTHR23152">
    <property type="entry name" value="2-OXOGLUTARATE DEHYDROGENASE"/>
    <property type="match status" value="1"/>
</dbReference>
<evidence type="ECO:0000256" key="3">
    <source>
        <dbReference type="ARBA" id="ARBA00023002"/>
    </source>
</evidence>
<sequence length="86" mass="9891">MTPKSLLRLPEARSSFEDMIEGTGFQRLIPDKGVCTKKPEGVKKLIFCTGKVYYELMKEREKMNRDETIAITRIEQVSKNGACFMQ</sequence>
<dbReference type="Proteomes" id="UP000828390">
    <property type="component" value="Unassembled WGS sequence"/>
</dbReference>
<comment type="similarity">
    <text evidence="2">Belongs to the alpha-ketoglutarate dehydrogenase family.</text>
</comment>
<keyword evidence="4" id="KW-0786">Thiamine pyrophosphate</keyword>
<dbReference type="InterPro" id="IPR031717">
    <property type="entry name" value="ODO-1/KGD_C"/>
</dbReference>
<keyword evidence="7" id="KW-1185">Reference proteome</keyword>
<dbReference type="Pfam" id="PF16870">
    <property type="entry name" value="OxoGdeHyase_C"/>
    <property type="match status" value="1"/>
</dbReference>
<gene>
    <name evidence="6" type="ORF">DPMN_024576</name>
</gene>
<protein>
    <recommendedName>
        <fullName evidence="5">2-oxoglutarate dehydrogenase E1 component/KDG C-terminal domain-containing protein</fullName>
    </recommendedName>
</protein>
<dbReference type="GO" id="GO:0005739">
    <property type="term" value="C:mitochondrion"/>
    <property type="evidence" value="ECO:0007669"/>
    <property type="project" value="TreeGrafter"/>
</dbReference>
<keyword evidence="3" id="KW-0560">Oxidoreductase</keyword>
<dbReference type="InterPro" id="IPR011603">
    <property type="entry name" value="2oxoglutarate_DH_E1"/>
</dbReference>
<feature type="domain" description="2-oxoglutarate dehydrogenase E1 component/KDG C-terminal" evidence="5">
    <location>
        <begin position="13"/>
        <end position="78"/>
    </location>
</feature>
<reference evidence="6" key="2">
    <citation type="submission" date="2020-11" db="EMBL/GenBank/DDBJ databases">
        <authorList>
            <person name="McCartney M.A."/>
            <person name="Auch B."/>
            <person name="Kono T."/>
            <person name="Mallez S."/>
            <person name="Becker A."/>
            <person name="Gohl D.M."/>
            <person name="Silverstein K.A.T."/>
            <person name="Koren S."/>
            <person name="Bechman K.B."/>
            <person name="Herman A."/>
            <person name="Abrahante J.E."/>
            <person name="Garbe J."/>
        </authorList>
    </citation>
    <scope>NUCLEOTIDE SEQUENCE</scope>
    <source>
        <strain evidence="6">Duluth1</strain>
        <tissue evidence="6">Whole animal</tissue>
    </source>
</reference>
<reference evidence="6" key="1">
    <citation type="journal article" date="2019" name="bioRxiv">
        <title>The Genome of the Zebra Mussel, Dreissena polymorpha: A Resource for Invasive Species Research.</title>
        <authorList>
            <person name="McCartney M.A."/>
            <person name="Auch B."/>
            <person name="Kono T."/>
            <person name="Mallez S."/>
            <person name="Zhang Y."/>
            <person name="Obille A."/>
            <person name="Becker A."/>
            <person name="Abrahante J.E."/>
            <person name="Garbe J."/>
            <person name="Badalamenti J.P."/>
            <person name="Herman A."/>
            <person name="Mangelson H."/>
            <person name="Liachko I."/>
            <person name="Sullivan S."/>
            <person name="Sone E.D."/>
            <person name="Koren S."/>
            <person name="Silverstein K.A.T."/>
            <person name="Beckman K.B."/>
            <person name="Gohl D.M."/>
        </authorList>
    </citation>
    <scope>NUCLEOTIDE SEQUENCE</scope>
    <source>
        <strain evidence="6">Duluth1</strain>
        <tissue evidence="6">Whole animal</tissue>
    </source>
</reference>
<evidence type="ECO:0000313" key="6">
    <source>
        <dbReference type="EMBL" id="KAH3861642.1"/>
    </source>
</evidence>
<dbReference type="PANTHER" id="PTHR23152:SF4">
    <property type="entry name" value="2-OXOADIPATE DEHYDROGENASE COMPLEX COMPONENT E1"/>
    <property type="match status" value="1"/>
</dbReference>
<evidence type="ECO:0000313" key="7">
    <source>
        <dbReference type="Proteomes" id="UP000828390"/>
    </source>
</evidence>
<dbReference type="GO" id="GO:0045252">
    <property type="term" value="C:oxoglutarate dehydrogenase complex"/>
    <property type="evidence" value="ECO:0007669"/>
    <property type="project" value="TreeGrafter"/>
</dbReference>
<accession>A0A9D4LPZ9</accession>
<evidence type="ECO:0000256" key="4">
    <source>
        <dbReference type="ARBA" id="ARBA00023052"/>
    </source>
</evidence>